<keyword evidence="4 5" id="KW-0418">Kinase</keyword>
<dbReference type="GO" id="GO:0005737">
    <property type="term" value="C:cytoplasm"/>
    <property type="evidence" value="ECO:0007669"/>
    <property type="project" value="UniProtKB-SubCell"/>
</dbReference>
<keyword evidence="2" id="KW-0545">Nucleotide biosynthesis</keyword>
<dbReference type="KEGG" id="lmoi:VV02_24055"/>
<dbReference type="EMBL" id="CP011112">
    <property type="protein sequence ID" value="AKU18204.1"/>
    <property type="molecule type" value="Genomic_DNA"/>
</dbReference>
<comment type="subcellular location">
    <subcellularLocation>
        <location evidence="6">Cytoplasm</location>
    </subcellularLocation>
</comment>
<evidence type="ECO:0000256" key="5">
    <source>
        <dbReference type="RuleBase" id="RU003330"/>
    </source>
</evidence>
<dbReference type="Gene3D" id="3.40.50.300">
    <property type="entry name" value="P-loop containing nucleotide triphosphate hydrolases"/>
    <property type="match status" value="1"/>
</dbReference>
<dbReference type="InterPro" id="IPR027417">
    <property type="entry name" value="P-loop_NTPase"/>
</dbReference>
<comment type="catalytic activity">
    <reaction evidence="6">
        <text>AMP + ATP = 2 ADP</text>
        <dbReference type="Rhea" id="RHEA:12973"/>
        <dbReference type="ChEBI" id="CHEBI:30616"/>
        <dbReference type="ChEBI" id="CHEBI:456215"/>
        <dbReference type="ChEBI" id="CHEBI:456216"/>
        <dbReference type="EC" id="2.7.4.3"/>
    </reaction>
</comment>
<dbReference type="Pfam" id="PF00406">
    <property type="entry name" value="ADK"/>
    <property type="match status" value="1"/>
</dbReference>
<evidence type="ECO:0000256" key="6">
    <source>
        <dbReference type="RuleBase" id="RU003331"/>
    </source>
</evidence>
<dbReference type="GO" id="GO:0004017">
    <property type="term" value="F:AMP kinase activity"/>
    <property type="evidence" value="ECO:0007669"/>
    <property type="project" value="UniProtKB-EC"/>
</dbReference>
<organism evidence="7 8">
    <name type="scientific">Luteipulveratus mongoliensis</name>
    <dbReference type="NCBI Taxonomy" id="571913"/>
    <lineage>
        <taxon>Bacteria</taxon>
        <taxon>Bacillati</taxon>
        <taxon>Actinomycetota</taxon>
        <taxon>Actinomycetes</taxon>
        <taxon>Micrococcales</taxon>
        <taxon>Dermacoccaceae</taxon>
        <taxon>Luteipulveratus</taxon>
    </lineage>
</organism>
<name>A0A0K1JNC0_9MICO</name>
<dbReference type="InterPro" id="IPR000850">
    <property type="entry name" value="Adenylat/UMP-CMP_kin"/>
</dbReference>
<comment type="similarity">
    <text evidence="5">Belongs to the adenylate kinase family.</text>
</comment>
<accession>A0A0K1JNC0</accession>
<dbReference type="STRING" id="571913.VV02_24055"/>
<gene>
    <name evidence="7" type="ORF">VV02_24055</name>
</gene>
<keyword evidence="3 6" id="KW-0547">Nucleotide-binding</keyword>
<evidence type="ECO:0000256" key="4">
    <source>
        <dbReference type="ARBA" id="ARBA00022777"/>
    </source>
</evidence>
<dbReference type="SUPFAM" id="SSF52540">
    <property type="entry name" value="P-loop containing nucleoside triphosphate hydrolases"/>
    <property type="match status" value="1"/>
</dbReference>
<protein>
    <recommendedName>
        <fullName evidence="6">Adenylate kinase</fullName>
        <ecNumber evidence="6">2.7.4.3</ecNumber>
    </recommendedName>
</protein>
<dbReference type="PRINTS" id="PR00094">
    <property type="entry name" value="ADENYLTKNASE"/>
</dbReference>
<reference evidence="7 8" key="1">
    <citation type="submission" date="2015-03" db="EMBL/GenBank/DDBJ databases">
        <title>Luteipulveratus halotolerans sp. nov., a novel actinobacterium (Dermacoccaceae) from Sarawak, Malaysia.</title>
        <authorList>
            <person name="Juboi H."/>
            <person name="Basik A."/>
            <person name="Shamsul S.S."/>
            <person name="Arnold P."/>
            <person name="Schmitt E.K."/>
            <person name="Sanglier J.-J."/>
            <person name="Yeo T."/>
        </authorList>
    </citation>
    <scope>NUCLEOTIDE SEQUENCE [LARGE SCALE GENOMIC DNA]</scope>
    <source>
        <strain evidence="7 8">MN07-A0370</strain>
    </source>
</reference>
<proteinExistence type="inferred from homology"/>
<dbReference type="Proteomes" id="UP000066480">
    <property type="component" value="Chromosome"/>
</dbReference>
<evidence type="ECO:0000256" key="3">
    <source>
        <dbReference type="ARBA" id="ARBA00022741"/>
    </source>
</evidence>
<evidence type="ECO:0000256" key="2">
    <source>
        <dbReference type="ARBA" id="ARBA00022727"/>
    </source>
</evidence>
<dbReference type="GO" id="GO:0005524">
    <property type="term" value="F:ATP binding"/>
    <property type="evidence" value="ECO:0007669"/>
    <property type="project" value="UniProtKB-KW"/>
</dbReference>
<evidence type="ECO:0000313" key="8">
    <source>
        <dbReference type="Proteomes" id="UP000066480"/>
    </source>
</evidence>
<keyword evidence="6" id="KW-0067">ATP-binding</keyword>
<comment type="subunit">
    <text evidence="6">Monomer.</text>
</comment>
<dbReference type="AlphaFoldDB" id="A0A0K1JNC0"/>
<sequence>MEAGGLADESFIRSQVRMEMNRLANRHLIPLLDGFPRTVEQLAYLDTLLAPEQYRLVAVHIDAPKSVCLERISRRRAASVAATSGSPRHDDANDAAVKRMEMFDSVTSDLIVELTNSRTTVTIDGNQPESSVFAQAANGIARLKASRN</sequence>
<keyword evidence="1 5" id="KW-0808">Transferase</keyword>
<dbReference type="EC" id="2.7.4.3" evidence="6"/>
<evidence type="ECO:0000313" key="7">
    <source>
        <dbReference type="EMBL" id="AKU18204.1"/>
    </source>
</evidence>
<evidence type="ECO:0000256" key="1">
    <source>
        <dbReference type="ARBA" id="ARBA00022679"/>
    </source>
</evidence>
<keyword evidence="8" id="KW-1185">Reference proteome</keyword>